<name>A0ACD5YT44_AVESA</name>
<dbReference type="EnsemblPlants" id="AVESA.00010b.r2.6AG1033620.1">
    <property type="protein sequence ID" value="AVESA.00010b.r2.6AG1033620.1.CDS"/>
    <property type="gene ID" value="AVESA.00010b.r2.6AG1033620"/>
</dbReference>
<keyword evidence="2" id="KW-1185">Reference proteome</keyword>
<dbReference type="Proteomes" id="UP001732700">
    <property type="component" value="Chromosome 6A"/>
</dbReference>
<reference evidence="1" key="2">
    <citation type="submission" date="2025-09" db="UniProtKB">
        <authorList>
            <consortium name="EnsemblPlants"/>
        </authorList>
    </citation>
    <scope>IDENTIFICATION</scope>
</reference>
<organism evidence="1 2">
    <name type="scientific">Avena sativa</name>
    <name type="common">Oat</name>
    <dbReference type="NCBI Taxonomy" id="4498"/>
    <lineage>
        <taxon>Eukaryota</taxon>
        <taxon>Viridiplantae</taxon>
        <taxon>Streptophyta</taxon>
        <taxon>Embryophyta</taxon>
        <taxon>Tracheophyta</taxon>
        <taxon>Spermatophyta</taxon>
        <taxon>Magnoliopsida</taxon>
        <taxon>Liliopsida</taxon>
        <taxon>Poales</taxon>
        <taxon>Poaceae</taxon>
        <taxon>BOP clade</taxon>
        <taxon>Pooideae</taxon>
        <taxon>Poodae</taxon>
        <taxon>Poeae</taxon>
        <taxon>Poeae Chloroplast Group 1 (Aveneae type)</taxon>
        <taxon>Aveninae</taxon>
        <taxon>Avena</taxon>
    </lineage>
</organism>
<reference evidence="1" key="1">
    <citation type="submission" date="2021-05" db="EMBL/GenBank/DDBJ databases">
        <authorList>
            <person name="Scholz U."/>
            <person name="Mascher M."/>
            <person name="Fiebig A."/>
        </authorList>
    </citation>
    <scope>NUCLEOTIDE SEQUENCE [LARGE SCALE GENOMIC DNA]</scope>
</reference>
<protein>
    <submittedName>
        <fullName evidence="1">Uncharacterized protein</fullName>
    </submittedName>
</protein>
<sequence length="340" mass="38869">MYSDRPRRSQRNRRGRPQQSTSSPVDEEDSSKASSNEPGPTISDTSRFKTPSLNVSPPALDLTDRTVVHAGDMGTGIPDSTIMTSPPAEEVLSPRSEERSEADWPLNSPRFDSVDDAFEYFFKSEQIAQASRDKAQTLSQKASLEKYEAQQRLLRDQAQPVLAEESSAVAAQGRYEGSKGKIAENGDKWMSEEVWEAFKKYLKKENLKERDYEFDELKKQCFHVEDYCKIFHHFNFTVKMKQPGSSEWNSMLYFAEVKEILERKIYFCCPIEPDENGDCYACKNQRMDDLKHPMIGAFDRGNPDTVFFMYGDDSSSDDEDGPVYDEAWRTRMRAAGIRVG</sequence>
<evidence type="ECO:0000313" key="1">
    <source>
        <dbReference type="EnsemblPlants" id="AVESA.00010b.r2.6AG1033620.1.CDS"/>
    </source>
</evidence>
<evidence type="ECO:0000313" key="2">
    <source>
        <dbReference type="Proteomes" id="UP001732700"/>
    </source>
</evidence>
<accession>A0ACD5YT44</accession>
<proteinExistence type="predicted"/>